<proteinExistence type="predicted"/>
<evidence type="ECO:0000259" key="1">
    <source>
        <dbReference type="Pfam" id="PF00148"/>
    </source>
</evidence>
<dbReference type="InterPro" id="IPR000510">
    <property type="entry name" value="Nase/OxRdtase_comp1"/>
</dbReference>
<protein>
    <submittedName>
        <fullName evidence="2">Nitrogen fixation protein NifE</fullName>
    </submittedName>
</protein>
<dbReference type="Gene3D" id="3.40.50.1980">
    <property type="entry name" value="Nitrogenase molybdenum iron protein domain"/>
    <property type="match status" value="2"/>
</dbReference>
<comment type="caution">
    <text evidence="2">The sequence shown here is derived from an EMBL/GenBank/DDBJ whole genome shotgun (WGS) entry which is preliminary data.</text>
</comment>
<dbReference type="SUPFAM" id="SSF53807">
    <property type="entry name" value="Helical backbone' metal receptor"/>
    <property type="match status" value="1"/>
</dbReference>
<organism evidence="2 3">
    <name type="scientific">Desulfitobacterium dehalogenans</name>
    <dbReference type="NCBI Taxonomy" id="36854"/>
    <lineage>
        <taxon>Bacteria</taxon>
        <taxon>Bacillati</taxon>
        <taxon>Bacillota</taxon>
        <taxon>Clostridia</taxon>
        <taxon>Eubacteriales</taxon>
        <taxon>Desulfitobacteriaceae</taxon>
        <taxon>Desulfitobacterium</taxon>
    </lineage>
</organism>
<accession>A0A7C6Z6H4</accession>
<feature type="domain" description="Nitrogenase/oxidoreductase component 1" evidence="1">
    <location>
        <begin position="60"/>
        <end position="331"/>
    </location>
</feature>
<name>A0A7C6Z6H4_9FIRM</name>
<sequence>MSKKVQNNLLYYIPNRSKPKTILRIPESHSLHICPTACGRRNAIRALQNGEKEFLSFLYIGEEDAVSGEYVENIGAAVEELLEVLEPAPKAFVLYFNCIDDFLGTDEKALLRELKNRFPGHHFTVCHINPVAADEKISQGMRKHNQMYELLEKTEEKDEGINLIGNYVSLDQESELFDLLADWGIKTVRELFACRTFEEYQTMAASRLNLVLMPMGLVASQNMAEKLDIPYYFNPPSYDLDEVLQHYYNLAGLLGKPCPDFRQEILQTQLAIVVTKERVGDIPVVVDSSASMRPFALAKALLGYGFQVRAIFAPHSPRDDSEERKWLADHCPQVTIINREGVKAVSGYGLDQECMAIGYDCAFLLKARCFVDLFNDESFYGFHGIRKLMKLMGEAVAGATDWGDLKVNRDEGSERPWNG</sequence>
<dbReference type="AlphaFoldDB" id="A0A7C6Z6H4"/>
<dbReference type="GO" id="GO:0016491">
    <property type="term" value="F:oxidoreductase activity"/>
    <property type="evidence" value="ECO:0007669"/>
    <property type="project" value="InterPro"/>
</dbReference>
<reference evidence="2 3" key="1">
    <citation type="journal article" date="2020" name="Biotechnol. Biofuels">
        <title>New insights from the biogas microbiome by comprehensive genome-resolved metagenomics of nearly 1600 species originating from multiple anaerobic digesters.</title>
        <authorList>
            <person name="Campanaro S."/>
            <person name="Treu L."/>
            <person name="Rodriguez-R L.M."/>
            <person name="Kovalovszki A."/>
            <person name="Ziels R.M."/>
            <person name="Maus I."/>
            <person name="Zhu X."/>
            <person name="Kougias P.G."/>
            <person name="Basile A."/>
            <person name="Luo G."/>
            <person name="Schluter A."/>
            <person name="Konstantinidis K.T."/>
            <person name="Angelidaki I."/>
        </authorList>
    </citation>
    <scope>NUCLEOTIDE SEQUENCE [LARGE SCALE GENOMIC DNA]</scope>
    <source>
        <strain evidence="2">AS05jafATM_4</strain>
    </source>
</reference>
<evidence type="ECO:0000313" key="2">
    <source>
        <dbReference type="EMBL" id="HHY28423.1"/>
    </source>
</evidence>
<dbReference type="EMBL" id="DUTF01000362">
    <property type="protein sequence ID" value="HHY28423.1"/>
    <property type="molecule type" value="Genomic_DNA"/>
</dbReference>
<gene>
    <name evidence="2" type="ORF">GX523_17115</name>
</gene>
<dbReference type="Pfam" id="PF00148">
    <property type="entry name" value="Oxidored_nitro"/>
    <property type="match status" value="1"/>
</dbReference>
<evidence type="ECO:0000313" key="3">
    <source>
        <dbReference type="Proteomes" id="UP000553059"/>
    </source>
</evidence>
<dbReference type="Proteomes" id="UP000553059">
    <property type="component" value="Unassembled WGS sequence"/>
</dbReference>